<proteinExistence type="predicted"/>
<evidence type="ECO:0000259" key="12">
    <source>
        <dbReference type="PROSITE" id="PS51352"/>
    </source>
</evidence>
<comment type="subcellular location">
    <subcellularLocation>
        <location evidence="1">Endoplasmic reticulum lumen</location>
    </subcellularLocation>
</comment>
<evidence type="ECO:0000256" key="7">
    <source>
        <dbReference type="ARBA" id="ARBA00023157"/>
    </source>
</evidence>
<sequence length="738" mass="84872">MLLFEHKQYLQSYEAENSMQTEISSFKILASFLFAFIAVWLFVTVSSDEDYYNLLGISREASTREIRQAFKKLALTMHPDKNPNDATAHEKFLKINRAYEVLKDEDLRKKYDKYGEKGLQDEQQGGRYESWNYYRYDFGIYDEDAEITTLDRGDFDAAGNSGEVWFVNFYFPRCSHCHDLAPTWREFAKEMDGVIRIGAVNCGDNGMLCRSKGINSYPSLYVFRAGMKPEKYYGDRTKSSLTTFAMQFVKSKVTELCPTFHSNSYDNIISNENCLETKEIYAQVLQHLPDLEILTKSSFEHKLAHHRWLISFSFGHNDLASHEYKKLKALLKDSHIQVGKVDCVADSELCASLYIQKACVAVFKGVGIHDFEIHHGKDVLYNVAAFAKESVNAHVTTLSVENFPSHEKDPWLVDFFAPWCPPCRALLPELRKASIQLFGQLKFGTLDCTVHERLCNTYNIHAYPTTVIFNKSSIHEYEGHHSADGILEFIEDLVNPVVVTLIPESFQELVKRRKSSETWMVDFYAPWCGPCQALLPEWRRMARMLSGIVNVGTVDCQKHHSFCQGENVRAYPEIRLFPQNSNRRDQYQSYNGWHRDAFSLKTWALSSLPRASVDLSPEDFKRKVLGGKDHWVLDFYAPWCGPCQQFAPEFEVLARMTKGTVRAGKVDCQEHYQTCQSAGIKDYPSVRFYPHLGTTRVRHYFQGGEHINSRDATDIADILRQRLQQLALQGKSSKLKVS</sequence>
<keyword evidence="10" id="KW-0472">Membrane</keyword>
<dbReference type="PROSITE" id="PS51352">
    <property type="entry name" value="THIOREDOXIN_2"/>
    <property type="match status" value="3"/>
</dbReference>
<dbReference type="InterPro" id="IPR036869">
    <property type="entry name" value="J_dom_sf"/>
</dbReference>
<evidence type="ECO:0000256" key="5">
    <source>
        <dbReference type="ARBA" id="ARBA00022824"/>
    </source>
</evidence>
<dbReference type="AlphaFoldDB" id="A0A672NT16"/>
<dbReference type="CDD" id="cd02961">
    <property type="entry name" value="PDI_a_family"/>
    <property type="match status" value="1"/>
</dbReference>
<dbReference type="GO" id="GO:0036498">
    <property type="term" value="P:IRE1-mediated unfolded protein response"/>
    <property type="evidence" value="ECO:0007669"/>
    <property type="project" value="TreeGrafter"/>
</dbReference>
<dbReference type="GO" id="GO:0051087">
    <property type="term" value="F:protein-folding chaperone binding"/>
    <property type="evidence" value="ECO:0007669"/>
    <property type="project" value="UniProtKB-ARBA"/>
</dbReference>
<keyword evidence="9" id="KW-0676">Redox-active center</keyword>
<dbReference type="InterPro" id="IPR017937">
    <property type="entry name" value="Thioredoxin_CS"/>
</dbReference>
<keyword evidence="7" id="KW-1015">Disulfide bond</keyword>
<gene>
    <name evidence="13" type="primary">LOC107601604</name>
</gene>
<dbReference type="PRINTS" id="PR00625">
    <property type="entry name" value="JDOMAIN"/>
</dbReference>
<evidence type="ECO:0000256" key="1">
    <source>
        <dbReference type="ARBA" id="ARBA00004319"/>
    </source>
</evidence>
<dbReference type="InterPro" id="IPR036249">
    <property type="entry name" value="Thioredoxin-like_sf"/>
</dbReference>
<keyword evidence="3" id="KW-0732">Signal</keyword>
<evidence type="ECO:0000313" key="13">
    <source>
        <dbReference type="Ensembl" id="ENSSGRP00000053912.1"/>
    </source>
</evidence>
<dbReference type="GO" id="GO:0005788">
    <property type="term" value="C:endoplasmic reticulum lumen"/>
    <property type="evidence" value="ECO:0007669"/>
    <property type="project" value="UniProtKB-SubCell"/>
</dbReference>
<dbReference type="SUPFAM" id="SSF52833">
    <property type="entry name" value="Thioredoxin-like"/>
    <property type="match status" value="5"/>
</dbReference>
<dbReference type="Pfam" id="PF00085">
    <property type="entry name" value="Thioredoxin"/>
    <property type="match status" value="4"/>
</dbReference>
<accession>A0A672NT16</accession>
<dbReference type="PROSITE" id="PS00194">
    <property type="entry name" value="THIOREDOXIN_1"/>
    <property type="match status" value="3"/>
</dbReference>
<dbReference type="FunFam" id="3.40.30.10:FF:000135">
    <property type="entry name" value="DnaJ homolog subfamily C member 10"/>
    <property type="match status" value="1"/>
</dbReference>
<dbReference type="FunFam" id="3.40.30.10:FF:000125">
    <property type="entry name" value="DnaJ homolog subfamily C member 10"/>
    <property type="match status" value="1"/>
</dbReference>
<dbReference type="InterPro" id="IPR013766">
    <property type="entry name" value="Thioredoxin_domain"/>
</dbReference>
<dbReference type="GO" id="GO:0016671">
    <property type="term" value="F:oxidoreductase activity, acting on a sulfur group of donors, disulfide as acceptor"/>
    <property type="evidence" value="ECO:0007669"/>
    <property type="project" value="TreeGrafter"/>
</dbReference>
<dbReference type="InterPro" id="IPR035673">
    <property type="entry name" value="ERdj5_TRX_N"/>
</dbReference>
<dbReference type="CDD" id="cd06257">
    <property type="entry name" value="DnaJ"/>
    <property type="match status" value="1"/>
</dbReference>
<feature type="domain" description="Thioredoxin" evidence="12">
    <location>
        <begin position="136"/>
        <end position="250"/>
    </location>
</feature>
<dbReference type="OMA" id="PRVEVFM"/>
<evidence type="ECO:0000256" key="9">
    <source>
        <dbReference type="ARBA" id="ARBA00023284"/>
    </source>
</evidence>
<keyword evidence="5" id="KW-0256">Endoplasmic reticulum</keyword>
<feature type="domain" description="Thioredoxin" evidence="12">
    <location>
        <begin position="589"/>
        <end position="724"/>
    </location>
</feature>
<feature type="transmembrane region" description="Helical" evidence="10">
    <location>
        <begin position="26"/>
        <end position="43"/>
    </location>
</feature>
<keyword evidence="10" id="KW-1133">Transmembrane helix</keyword>
<protein>
    <recommendedName>
        <fullName evidence="2">DnaJ homolog subfamily C member 10</fullName>
    </recommendedName>
</protein>
<evidence type="ECO:0000259" key="11">
    <source>
        <dbReference type="PROSITE" id="PS50076"/>
    </source>
</evidence>
<dbReference type="CDD" id="cd03003">
    <property type="entry name" value="PDI_a_ERdj5_N"/>
    <property type="match status" value="1"/>
</dbReference>
<dbReference type="Proteomes" id="UP000472262">
    <property type="component" value="Unassembled WGS sequence"/>
</dbReference>
<dbReference type="GO" id="GO:0015035">
    <property type="term" value="F:protein-disulfide reductase activity"/>
    <property type="evidence" value="ECO:0007669"/>
    <property type="project" value="TreeGrafter"/>
</dbReference>
<evidence type="ECO:0000256" key="2">
    <source>
        <dbReference type="ARBA" id="ARBA00020920"/>
    </source>
</evidence>
<evidence type="ECO:0000256" key="8">
    <source>
        <dbReference type="ARBA" id="ARBA00023180"/>
    </source>
</evidence>
<dbReference type="SUPFAM" id="SSF46565">
    <property type="entry name" value="Chaperone J-domain"/>
    <property type="match status" value="1"/>
</dbReference>
<dbReference type="GO" id="GO:0051117">
    <property type="term" value="F:ATPase binding"/>
    <property type="evidence" value="ECO:0007669"/>
    <property type="project" value="UniProtKB-ARBA"/>
</dbReference>
<dbReference type="InterPro" id="IPR001623">
    <property type="entry name" value="DnaJ_domain"/>
</dbReference>
<dbReference type="InterPro" id="IPR035674">
    <property type="entry name" value="ERdj5_TRX_C"/>
</dbReference>
<dbReference type="GO" id="GO:0036503">
    <property type="term" value="P:ERAD pathway"/>
    <property type="evidence" value="ECO:0007669"/>
    <property type="project" value="UniProtKB-ARBA"/>
</dbReference>
<keyword evidence="14" id="KW-1185">Reference proteome</keyword>
<dbReference type="FunFam" id="1.10.287.110:FF:000029">
    <property type="entry name" value="DnaJ homolog subfamily C member 10"/>
    <property type="match status" value="1"/>
</dbReference>
<evidence type="ECO:0000313" key="14">
    <source>
        <dbReference type="Proteomes" id="UP000472262"/>
    </source>
</evidence>
<reference evidence="13" key="1">
    <citation type="submission" date="2025-08" db="UniProtKB">
        <authorList>
            <consortium name="Ensembl"/>
        </authorList>
    </citation>
    <scope>IDENTIFICATION</scope>
</reference>
<evidence type="ECO:0000256" key="10">
    <source>
        <dbReference type="SAM" id="Phobius"/>
    </source>
</evidence>
<evidence type="ECO:0000256" key="6">
    <source>
        <dbReference type="ARBA" id="ARBA00023002"/>
    </source>
</evidence>
<feature type="domain" description="Thioredoxin" evidence="12">
    <location>
        <begin position="377"/>
        <end position="495"/>
    </location>
</feature>
<dbReference type="FunFam" id="3.40.30.10:FF:000087">
    <property type="entry name" value="DnaJ homolog subfamily C member 10"/>
    <property type="match status" value="1"/>
</dbReference>
<name>A0A672NT16_SINGR</name>
<keyword evidence="4" id="KW-0677">Repeat</keyword>
<dbReference type="PANTHER" id="PTHR44340:SF1">
    <property type="entry name" value="DNAJ HOMOLOG SUBFAMILY C MEMBER 10"/>
    <property type="match status" value="1"/>
</dbReference>
<keyword evidence="8" id="KW-0325">Glycoprotein</keyword>
<dbReference type="InParanoid" id="A0A672NT16"/>
<dbReference type="FunFam" id="3.40.30.10:FF:000106">
    <property type="entry name" value="DnaJ homolog subfamily C member 10"/>
    <property type="match status" value="1"/>
</dbReference>
<evidence type="ECO:0000256" key="3">
    <source>
        <dbReference type="ARBA" id="ARBA00022729"/>
    </source>
</evidence>
<dbReference type="GO" id="GO:0051787">
    <property type="term" value="F:misfolded protein binding"/>
    <property type="evidence" value="ECO:0007669"/>
    <property type="project" value="TreeGrafter"/>
</dbReference>
<keyword evidence="10" id="KW-0812">Transmembrane</keyword>
<dbReference type="Gene3D" id="1.10.287.110">
    <property type="entry name" value="DnaJ domain"/>
    <property type="match status" value="1"/>
</dbReference>
<dbReference type="PROSITE" id="PS50076">
    <property type="entry name" value="DNAJ_2"/>
    <property type="match status" value="1"/>
</dbReference>
<reference evidence="13" key="2">
    <citation type="submission" date="2025-09" db="UniProtKB">
        <authorList>
            <consortium name="Ensembl"/>
        </authorList>
    </citation>
    <scope>IDENTIFICATION</scope>
</reference>
<keyword evidence="6" id="KW-0560">Oxidoreductase</keyword>
<dbReference type="FunFam" id="3.40.30.10:FF:000169">
    <property type="entry name" value="DnaJ homolog subfamily C member 10"/>
    <property type="match status" value="1"/>
</dbReference>
<dbReference type="PANTHER" id="PTHR44340">
    <property type="entry name" value="DNAJ HOMOLOG SUBFAMILY C MEMBER 10"/>
    <property type="match status" value="1"/>
</dbReference>
<feature type="domain" description="J" evidence="11">
    <location>
        <begin position="50"/>
        <end position="115"/>
    </location>
</feature>
<organism evidence="13 14">
    <name type="scientific">Sinocyclocheilus grahami</name>
    <name type="common">Dianchi golden-line fish</name>
    <name type="synonym">Barbus grahami</name>
    <dbReference type="NCBI Taxonomy" id="75366"/>
    <lineage>
        <taxon>Eukaryota</taxon>
        <taxon>Metazoa</taxon>
        <taxon>Chordata</taxon>
        <taxon>Craniata</taxon>
        <taxon>Vertebrata</taxon>
        <taxon>Euteleostomi</taxon>
        <taxon>Actinopterygii</taxon>
        <taxon>Neopterygii</taxon>
        <taxon>Teleostei</taxon>
        <taxon>Ostariophysi</taxon>
        <taxon>Cypriniformes</taxon>
        <taxon>Cyprinidae</taxon>
        <taxon>Cyprininae</taxon>
        <taxon>Sinocyclocheilus</taxon>
    </lineage>
</organism>
<evidence type="ECO:0000256" key="4">
    <source>
        <dbReference type="ARBA" id="ARBA00022737"/>
    </source>
</evidence>
<dbReference type="CDD" id="cd03004">
    <property type="entry name" value="PDI_a_ERdj5_C"/>
    <property type="match status" value="3"/>
</dbReference>
<dbReference type="Pfam" id="PF00226">
    <property type="entry name" value="DnaJ"/>
    <property type="match status" value="1"/>
</dbReference>
<dbReference type="SMART" id="SM00271">
    <property type="entry name" value="DnaJ"/>
    <property type="match status" value="1"/>
</dbReference>
<dbReference type="Ensembl" id="ENSSGRT00000057602.1">
    <property type="protein sequence ID" value="ENSSGRP00000053912.1"/>
    <property type="gene ID" value="ENSSGRG00000028306.1"/>
</dbReference>
<dbReference type="Gene3D" id="3.40.30.10">
    <property type="entry name" value="Glutaredoxin"/>
    <property type="match status" value="5"/>
</dbReference>
<dbReference type="InterPro" id="IPR052460">
    <property type="entry name" value="ER_disulfide_reductase"/>
</dbReference>